<accession>A0A1Y5L3Y7</accession>
<dbReference type="InterPro" id="IPR012448">
    <property type="entry name" value="DUF1652"/>
</dbReference>
<dbReference type="AlphaFoldDB" id="A0A1Y5L3Y7"/>
<organism evidence="1 2">
    <name type="scientific">Pseudomonas putida</name>
    <name type="common">Arthrobacter siderocapsulatus</name>
    <dbReference type="NCBI Taxonomy" id="303"/>
    <lineage>
        <taxon>Bacteria</taxon>
        <taxon>Pseudomonadati</taxon>
        <taxon>Pseudomonadota</taxon>
        <taxon>Gammaproteobacteria</taxon>
        <taxon>Pseudomonadales</taxon>
        <taxon>Pseudomonadaceae</taxon>
        <taxon>Pseudomonas</taxon>
    </lineage>
</organism>
<dbReference type="EMBL" id="CP059052">
    <property type="protein sequence ID" value="QLJ11973.1"/>
    <property type="molecule type" value="Genomic_DNA"/>
</dbReference>
<dbReference type="RefSeq" id="WP_033725899.1">
    <property type="nucleotide sequence ID" value="NZ_CAKNBT010000001.1"/>
</dbReference>
<evidence type="ECO:0000313" key="2">
    <source>
        <dbReference type="Proteomes" id="UP000510934"/>
    </source>
</evidence>
<evidence type="ECO:0000313" key="1">
    <source>
        <dbReference type="EMBL" id="QLJ11973.1"/>
    </source>
</evidence>
<gene>
    <name evidence="1" type="ORF">H0H12_15985</name>
</gene>
<sequence>MSLIGVSILEMRQLIEQACLPDRCEVSCPDGANLTIRLGQGQDLDQGVTLSGVALQNLNSCRDLVNLVEQLHALRDNHPAPLKAIA</sequence>
<dbReference type="Pfam" id="PF07865">
    <property type="entry name" value="DUF1652"/>
    <property type="match status" value="1"/>
</dbReference>
<name>A0A1Y5L3Y7_PSEPU</name>
<dbReference type="Proteomes" id="UP000510934">
    <property type="component" value="Chromosome"/>
</dbReference>
<proteinExistence type="predicted"/>
<reference evidence="1 2" key="1">
    <citation type="journal article" date="2009" name="Mikrobiologiia">
        <title>[Phenanthren biodegradation and interaction of Pseudomonas putida BS3701 and Burkholderia sp.BS3702 in plant rhizosphere].</title>
        <authorList>
            <person name="Ovchinnikova A.A."/>
            <person name="Vetrova A.A."/>
            <person name="Filonov A.E."/>
            <person name="Boronin A.M."/>
        </authorList>
    </citation>
    <scope>NUCLEOTIDE SEQUENCE [LARGE SCALE GENOMIC DNA]</scope>
    <source>
        <strain evidence="1 2">BS3701</strain>
    </source>
</reference>
<protein>
    <submittedName>
        <fullName evidence="1">DUF1652 domain-containing protein</fullName>
    </submittedName>
</protein>